<dbReference type="InterPro" id="IPR023214">
    <property type="entry name" value="HAD_sf"/>
</dbReference>
<evidence type="ECO:0000313" key="2">
    <source>
        <dbReference type="Proteomes" id="UP000284902"/>
    </source>
</evidence>
<dbReference type="AlphaFoldDB" id="A0A414P9X5"/>
<dbReference type="Pfam" id="PF13419">
    <property type="entry name" value="HAD_2"/>
    <property type="match status" value="1"/>
</dbReference>
<dbReference type="InterPro" id="IPR006549">
    <property type="entry name" value="HAD-SF_hydro_IIIA"/>
</dbReference>
<dbReference type="GO" id="GO:0006281">
    <property type="term" value="P:DNA repair"/>
    <property type="evidence" value="ECO:0007669"/>
    <property type="project" value="TreeGrafter"/>
</dbReference>
<dbReference type="NCBIfam" id="TIGR01549">
    <property type="entry name" value="HAD-SF-IA-v1"/>
    <property type="match status" value="1"/>
</dbReference>
<dbReference type="InterPro" id="IPR006439">
    <property type="entry name" value="HAD-SF_hydro_IA"/>
</dbReference>
<dbReference type="GO" id="GO:0005829">
    <property type="term" value="C:cytosol"/>
    <property type="evidence" value="ECO:0007669"/>
    <property type="project" value="TreeGrafter"/>
</dbReference>
<dbReference type="InterPro" id="IPR050155">
    <property type="entry name" value="HAD-like_hydrolase_sf"/>
</dbReference>
<reference evidence="1 2" key="1">
    <citation type="submission" date="2018-08" db="EMBL/GenBank/DDBJ databases">
        <title>A genome reference for cultivated species of the human gut microbiota.</title>
        <authorList>
            <person name="Zou Y."/>
            <person name="Xue W."/>
            <person name="Luo G."/>
        </authorList>
    </citation>
    <scope>NUCLEOTIDE SEQUENCE [LARGE SCALE GENOMIC DNA]</scope>
    <source>
        <strain evidence="1 2">AM25-1LB</strain>
    </source>
</reference>
<dbReference type="InterPro" id="IPR036412">
    <property type="entry name" value="HAD-like_sf"/>
</dbReference>
<organism evidence="1 2">
    <name type="scientific">[Ruminococcus] lactaris</name>
    <dbReference type="NCBI Taxonomy" id="46228"/>
    <lineage>
        <taxon>Bacteria</taxon>
        <taxon>Bacillati</taxon>
        <taxon>Bacillota</taxon>
        <taxon>Clostridia</taxon>
        <taxon>Lachnospirales</taxon>
        <taxon>Lachnospiraceae</taxon>
        <taxon>Mediterraneibacter</taxon>
    </lineage>
</organism>
<dbReference type="Gene3D" id="3.40.50.1000">
    <property type="entry name" value="HAD superfamily/HAD-like"/>
    <property type="match status" value="1"/>
</dbReference>
<gene>
    <name evidence="1" type="ORF">DW672_01020</name>
</gene>
<evidence type="ECO:0000313" key="1">
    <source>
        <dbReference type="EMBL" id="RHF63085.1"/>
    </source>
</evidence>
<dbReference type="NCBIfam" id="TIGR01509">
    <property type="entry name" value="HAD-SF-IA-v3"/>
    <property type="match status" value="1"/>
</dbReference>
<dbReference type="Proteomes" id="UP000284902">
    <property type="component" value="Unassembled WGS sequence"/>
</dbReference>
<dbReference type="SFLD" id="SFLDG01135">
    <property type="entry name" value="C1.5.6:_HAD__Beta-PGM__Phospha"/>
    <property type="match status" value="1"/>
</dbReference>
<accession>A0A414P9X5</accession>
<dbReference type="PANTHER" id="PTHR43434:SF1">
    <property type="entry name" value="PHOSPHOGLYCOLATE PHOSPHATASE"/>
    <property type="match status" value="1"/>
</dbReference>
<proteinExistence type="predicted"/>
<dbReference type="NCBIfam" id="TIGR01662">
    <property type="entry name" value="HAD-SF-IIIA"/>
    <property type="match status" value="1"/>
</dbReference>
<dbReference type="GO" id="GO:0008967">
    <property type="term" value="F:phosphoglycolate phosphatase activity"/>
    <property type="evidence" value="ECO:0007669"/>
    <property type="project" value="TreeGrafter"/>
</dbReference>
<dbReference type="EMBL" id="QRHG01000002">
    <property type="protein sequence ID" value="RHF63085.1"/>
    <property type="molecule type" value="Genomic_DNA"/>
</dbReference>
<dbReference type="SUPFAM" id="SSF56784">
    <property type="entry name" value="HAD-like"/>
    <property type="match status" value="1"/>
</dbReference>
<keyword evidence="1" id="KW-0378">Hydrolase</keyword>
<sequence length="225" mass="24816">MKDGREAAGMKACIFDLDGTLTDTLDSLEYSVNETMKQIHMPQITKEQCRDFVGNGAKVLIEKALKAGGDEALDRLDEAMEVYGRVFDENCTYKVVPYKGIERMLETLKKQGIRLAVLSNKPDRQVGHVIKEIFGEGIFDWIQGQKEGVPRKPDPSAALDIADRLGAEIAETAYIGDSEVDLATGKAAGMKTILVSWGFRGRKALEEDGADCIVDSVDEILEIMR</sequence>
<dbReference type="InterPro" id="IPR041492">
    <property type="entry name" value="HAD_2"/>
</dbReference>
<dbReference type="SFLD" id="SFLDS00003">
    <property type="entry name" value="Haloacid_Dehalogenase"/>
    <property type="match status" value="1"/>
</dbReference>
<name>A0A414P9X5_9FIRM</name>
<dbReference type="SFLD" id="SFLDG01129">
    <property type="entry name" value="C1.5:_HAD__Beta-PGM__Phosphata"/>
    <property type="match status" value="1"/>
</dbReference>
<dbReference type="PANTHER" id="PTHR43434">
    <property type="entry name" value="PHOSPHOGLYCOLATE PHOSPHATASE"/>
    <property type="match status" value="1"/>
</dbReference>
<comment type="caution">
    <text evidence="1">The sequence shown here is derived from an EMBL/GenBank/DDBJ whole genome shotgun (WGS) entry which is preliminary data.</text>
</comment>
<protein>
    <submittedName>
        <fullName evidence="1">HAD-IIIA family hydrolase</fullName>
    </submittedName>
</protein>
<dbReference type="Gene3D" id="1.10.150.240">
    <property type="entry name" value="Putative phosphatase, domain 2"/>
    <property type="match status" value="1"/>
</dbReference>
<dbReference type="PRINTS" id="PR00413">
    <property type="entry name" value="HADHALOGNASE"/>
</dbReference>
<dbReference type="InterPro" id="IPR023198">
    <property type="entry name" value="PGP-like_dom2"/>
</dbReference>